<proteinExistence type="predicted"/>
<organism evidence="2 3">
    <name type="scientific">Trichocladium antarcticum</name>
    <dbReference type="NCBI Taxonomy" id="1450529"/>
    <lineage>
        <taxon>Eukaryota</taxon>
        <taxon>Fungi</taxon>
        <taxon>Dikarya</taxon>
        <taxon>Ascomycota</taxon>
        <taxon>Pezizomycotina</taxon>
        <taxon>Sordariomycetes</taxon>
        <taxon>Sordariomycetidae</taxon>
        <taxon>Sordariales</taxon>
        <taxon>Chaetomiaceae</taxon>
        <taxon>Trichocladium</taxon>
    </lineage>
</organism>
<accession>A0AAN6Z9B2</accession>
<comment type="caution">
    <text evidence="2">The sequence shown here is derived from an EMBL/GenBank/DDBJ whole genome shotgun (WGS) entry which is preliminary data.</text>
</comment>
<protein>
    <submittedName>
        <fullName evidence="2">Uncharacterized protein</fullName>
    </submittedName>
</protein>
<dbReference type="Proteomes" id="UP001304895">
    <property type="component" value="Unassembled WGS sequence"/>
</dbReference>
<sequence length="66" mass="6884">MMFGLPTASSLPTALLAAVSVFVFSPAPVGAVDLETVLAGQTNLTTFHGLVKVRTLPLAQLGCWKK</sequence>
<feature type="signal peptide" evidence="1">
    <location>
        <begin position="1"/>
        <end position="31"/>
    </location>
</feature>
<evidence type="ECO:0000256" key="1">
    <source>
        <dbReference type="SAM" id="SignalP"/>
    </source>
</evidence>
<gene>
    <name evidence="2" type="ORF">BT67DRAFT_445505</name>
</gene>
<evidence type="ECO:0000313" key="3">
    <source>
        <dbReference type="Proteomes" id="UP001304895"/>
    </source>
</evidence>
<reference evidence="2" key="1">
    <citation type="journal article" date="2023" name="Mol. Phylogenet. Evol.">
        <title>Genome-scale phylogeny and comparative genomics of the fungal order Sordariales.</title>
        <authorList>
            <person name="Hensen N."/>
            <person name="Bonometti L."/>
            <person name="Westerberg I."/>
            <person name="Brannstrom I.O."/>
            <person name="Guillou S."/>
            <person name="Cros-Aarteil S."/>
            <person name="Calhoun S."/>
            <person name="Haridas S."/>
            <person name="Kuo A."/>
            <person name="Mondo S."/>
            <person name="Pangilinan J."/>
            <person name="Riley R."/>
            <person name="LaButti K."/>
            <person name="Andreopoulos B."/>
            <person name="Lipzen A."/>
            <person name="Chen C."/>
            <person name="Yan M."/>
            <person name="Daum C."/>
            <person name="Ng V."/>
            <person name="Clum A."/>
            <person name="Steindorff A."/>
            <person name="Ohm R.A."/>
            <person name="Martin F."/>
            <person name="Silar P."/>
            <person name="Natvig D.O."/>
            <person name="Lalanne C."/>
            <person name="Gautier V."/>
            <person name="Ament-Velasquez S.L."/>
            <person name="Kruys A."/>
            <person name="Hutchinson M.I."/>
            <person name="Powell A.J."/>
            <person name="Barry K."/>
            <person name="Miller A.N."/>
            <person name="Grigoriev I.V."/>
            <person name="Debuchy R."/>
            <person name="Gladieux P."/>
            <person name="Hiltunen Thoren M."/>
            <person name="Johannesson H."/>
        </authorList>
    </citation>
    <scope>NUCLEOTIDE SEQUENCE</scope>
    <source>
        <strain evidence="2">CBS 123565</strain>
    </source>
</reference>
<name>A0AAN6Z9B2_9PEZI</name>
<keyword evidence="1" id="KW-0732">Signal</keyword>
<evidence type="ECO:0000313" key="2">
    <source>
        <dbReference type="EMBL" id="KAK4130580.1"/>
    </source>
</evidence>
<feature type="chain" id="PRO_5042995678" evidence="1">
    <location>
        <begin position="32"/>
        <end position="66"/>
    </location>
</feature>
<keyword evidence="3" id="KW-1185">Reference proteome</keyword>
<dbReference type="EMBL" id="MU853434">
    <property type="protein sequence ID" value="KAK4130580.1"/>
    <property type="molecule type" value="Genomic_DNA"/>
</dbReference>
<reference evidence="2" key="2">
    <citation type="submission" date="2023-05" db="EMBL/GenBank/DDBJ databases">
        <authorList>
            <consortium name="Lawrence Berkeley National Laboratory"/>
            <person name="Steindorff A."/>
            <person name="Hensen N."/>
            <person name="Bonometti L."/>
            <person name="Westerberg I."/>
            <person name="Brannstrom I.O."/>
            <person name="Guillou S."/>
            <person name="Cros-Aarteil S."/>
            <person name="Calhoun S."/>
            <person name="Haridas S."/>
            <person name="Kuo A."/>
            <person name="Mondo S."/>
            <person name="Pangilinan J."/>
            <person name="Riley R."/>
            <person name="Labutti K."/>
            <person name="Andreopoulos B."/>
            <person name="Lipzen A."/>
            <person name="Chen C."/>
            <person name="Yanf M."/>
            <person name="Daum C."/>
            <person name="Ng V."/>
            <person name="Clum A."/>
            <person name="Ohm R."/>
            <person name="Martin F."/>
            <person name="Silar P."/>
            <person name="Natvig D."/>
            <person name="Lalanne C."/>
            <person name="Gautier V."/>
            <person name="Ament-Velasquez S.L."/>
            <person name="Kruys A."/>
            <person name="Hutchinson M.I."/>
            <person name="Powell A.J."/>
            <person name="Barry K."/>
            <person name="Miller A.N."/>
            <person name="Grigoriev I.V."/>
            <person name="Debuchy R."/>
            <person name="Gladieux P."/>
            <person name="Thoren M.H."/>
            <person name="Johannesson H."/>
        </authorList>
    </citation>
    <scope>NUCLEOTIDE SEQUENCE</scope>
    <source>
        <strain evidence="2">CBS 123565</strain>
    </source>
</reference>
<dbReference type="AlphaFoldDB" id="A0AAN6Z9B2"/>